<keyword evidence="2" id="KW-0997">Cell inner membrane</keyword>
<feature type="domain" description="Calcineurin-like phosphoesterase" evidence="6">
    <location>
        <begin position="4"/>
        <end position="180"/>
    </location>
</feature>
<reference evidence="7 8" key="1">
    <citation type="journal article" date="2016" name="Nat. Commun.">
        <title>Thousands of microbial genomes shed light on interconnected biogeochemical processes in an aquifer system.</title>
        <authorList>
            <person name="Anantharaman K."/>
            <person name="Brown C.T."/>
            <person name="Hug L.A."/>
            <person name="Sharon I."/>
            <person name="Castelle C.J."/>
            <person name="Probst A.J."/>
            <person name="Thomas B.C."/>
            <person name="Singh A."/>
            <person name="Wilkins M.J."/>
            <person name="Karaoz U."/>
            <person name="Brodie E.L."/>
            <person name="Williams K.H."/>
            <person name="Hubbard S.S."/>
            <person name="Banfield J.F."/>
        </authorList>
    </citation>
    <scope>NUCLEOTIDE SEQUENCE [LARGE SCALE GENOMIC DNA]</scope>
</reference>
<organism evidence="7 8">
    <name type="scientific">Candidatus Staskawiczbacteria bacterium RIFCSPHIGHO2_12_FULL_38_11</name>
    <dbReference type="NCBI Taxonomy" id="1802209"/>
    <lineage>
        <taxon>Bacteria</taxon>
        <taxon>Candidatus Staskawicziibacteriota</taxon>
    </lineage>
</organism>
<accession>A0A1G2I9M0</accession>
<keyword evidence="1" id="KW-1003">Cell membrane</keyword>
<evidence type="ECO:0000313" key="7">
    <source>
        <dbReference type="EMBL" id="OGZ70738.1"/>
    </source>
</evidence>
<evidence type="ECO:0000256" key="3">
    <source>
        <dbReference type="ARBA" id="ARBA00022723"/>
    </source>
</evidence>
<keyword evidence="4" id="KW-0472">Membrane</keyword>
<dbReference type="InterPro" id="IPR004843">
    <property type="entry name" value="Calcineurin-like_PHP"/>
</dbReference>
<dbReference type="GO" id="GO:0016020">
    <property type="term" value="C:membrane"/>
    <property type="evidence" value="ECO:0007669"/>
    <property type="project" value="GOC"/>
</dbReference>
<dbReference type="Gene3D" id="3.60.21.10">
    <property type="match status" value="1"/>
</dbReference>
<dbReference type="Pfam" id="PF00149">
    <property type="entry name" value="Metallophos"/>
    <property type="match status" value="1"/>
</dbReference>
<comment type="caution">
    <text evidence="7">The sequence shown here is derived from an EMBL/GenBank/DDBJ whole genome shotgun (WGS) entry which is preliminary data.</text>
</comment>
<dbReference type="Proteomes" id="UP000179214">
    <property type="component" value="Unassembled WGS sequence"/>
</dbReference>
<dbReference type="GO" id="GO:0046872">
    <property type="term" value="F:metal ion binding"/>
    <property type="evidence" value="ECO:0007669"/>
    <property type="project" value="UniProtKB-KW"/>
</dbReference>
<dbReference type="GO" id="GO:0008758">
    <property type="term" value="F:UDP-2,3-diacylglucosamine hydrolase activity"/>
    <property type="evidence" value="ECO:0007669"/>
    <property type="project" value="TreeGrafter"/>
</dbReference>
<name>A0A1G2I9M0_9BACT</name>
<gene>
    <name evidence="7" type="ORF">A3F47_00455</name>
</gene>
<dbReference type="GO" id="GO:0009245">
    <property type="term" value="P:lipid A biosynthetic process"/>
    <property type="evidence" value="ECO:0007669"/>
    <property type="project" value="TreeGrafter"/>
</dbReference>
<dbReference type="InterPro" id="IPR029052">
    <property type="entry name" value="Metallo-depent_PP-like"/>
</dbReference>
<dbReference type="InterPro" id="IPR043461">
    <property type="entry name" value="LpxH-like"/>
</dbReference>
<evidence type="ECO:0000256" key="2">
    <source>
        <dbReference type="ARBA" id="ARBA00022519"/>
    </source>
</evidence>
<evidence type="ECO:0000259" key="6">
    <source>
        <dbReference type="Pfam" id="PF00149"/>
    </source>
</evidence>
<keyword evidence="3" id="KW-0479">Metal-binding</keyword>
<proteinExistence type="predicted"/>
<evidence type="ECO:0000256" key="1">
    <source>
        <dbReference type="ARBA" id="ARBA00022475"/>
    </source>
</evidence>
<dbReference type="PANTHER" id="PTHR34990">
    <property type="entry name" value="UDP-2,3-DIACYLGLUCOSAMINE HYDROLASE-RELATED"/>
    <property type="match status" value="1"/>
</dbReference>
<keyword evidence="5" id="KW-0464">Manganese</keyword>
<evidence type="ECO:0000313" key="8">
    <source>
        <dbReference type="Proteomes" id="UP000179214"/>
    </source>
</evidence>
<dbReference type="AlphaFoldDB" id="A0A1G2I9M0"/>
<evidence type="ECO:0000256" key="5">
    <source>
        <dbReference type="ARBA" id="ARBA00023211"/>
    </source>
</evidence>
<sequence>MEKLIISDVHLRSERCNAKALLKMLKASSYKELIIVGDLSEKEGKFSDDQFRVVDYLFKNKEKVTCIYGNHDRHDKTIVAGILGKRMLKEYEWPMGKKRCLAIHGHNLDWVHRIFEEPLIDKAFYDFLWLFKKINFAGFNAVKWHDSLHDGFSDSVAQKAMKYAKKKGIDVIICGHTHKPLHRTCQGKNGKEIHYFNSGGWIKGLCASYITIDEYGNVKLHSMAP</sequence>
<dbReference type="EMBL" id="MHOV01000003">
    <property type="protein sequence ID" value="OGZ70738.1"/>
    <property type="molecule type" value="Genomic_DNA"/>
</dbReference>
<evidence type="ECO:0000256" key="4">
    <source>
        <dbReference type="ARBA" id="ARBA00023136"/>
    </source>
</evidence>
<dbReference type="SUPFAM" id="SSF56300">
    <property type="entry name" value="Metallo-dependent phosphatases"/>
    <property type="match status" value="1"/>
</dbReference>
<protein>
    <recommendedName>
        <fullName evidence="6">Calcineurin-like phosphoesterase domain-containing protein</fullName>
    </recommendedName>
</protein>